<dbReference type="PROSITE" id="PS00557">
    <property type="entry name" value="FMN_HYDROXY_ACID_DH_1"/>
    <property type="match status" value="1"/>
</dbReference>
<comment type="caution">
    <text evidence="9">The sequence shown here is derived from an EMBL/GenBank/DDBJ whole genome shotgun (WGS) entry which is preliminary data.</text>
</comment>
<feature type="binding site" evidence="7">
    <location>
        <position position="252"/>
    </location>
    <ligand>
        <name>FMN</name>
        <dbReference type="ChEBI" id="CHEBI:58210"/>
    </ligand>
</feature>
<feature type="binding site" evidence="7">
    <location>
        <begin position="330"/>
        <end position="331"/>
    </location>
    <ligand>
        <name>FMN</name>
        <dbReference type="ChEBI" id="CHEBI:58210"/>
    </ligand>
</feature>
<dbReference type="InterPro" id="IPR012133">
    <property type="entry name" value="Alpha-hydoxy_acid_DH_FMN"/>
</dbReference>
<dbReference type="Gene3D" id="3.20.20.70">
    <property type="entry name" value="Aldolase class I"/>
    <property type="match status" value="1"/>
</dbReference>
<dbReference type="InterPro" id="IPR013785">
    <property type="entry name" value="Aldolase_TIM"/>
</dbReference>
<feature type="binding site" evidence="7">
    <location>
        <position position="107"/>
    </location>
    <ligand>
        <name>FMN</name>
        <dbReference type="ChEBI" id="CHEBI:58210"/>
    </ligand>
</feature>
<dbReference type="PANTHER" id="PTHR10578:SF107">
    <property type="entry name" value="2-HYDROXYACID OXIDASE 1"/>
    <property type="match status" value="1"/>
</dbReference>
<feature type="binding site" evidence="7">
    <location>
        <position position="130"/>
    </location>
    <ligand>
        <name>FMN</name>
        <dbReference type="ChEBI" id="CHEBI:58210"/>
    </ligand>
</feature>
<name>A0A368YTA3_9RHOB</name>
<dbReference type="GO" id="GO:0005886">
    <property type="term" value="C:plasma membrane"/>
    <property type="evidence" value="ECO:0007669"/>
    <property type="project" value="TreeGrafter"/>
</dbReference>
<keyword evidence="2 7" id="KW-0285">Flavoprotein</keyword>
<evidence type="ECO:0000313" key="10">
    <source>
        <dbReference type="Proteomes" id="UP000253345"/>
    </source>
</evidence>
<dbReference type="InterPro" id="IPR000262">
    <property type="entry name" value="FMN-dep_DH"/>
</dbReference>
<feature type="binding site" evidence="7">
    <location>
        <position position="165"/>
    </location>
    <ligand>
        <name>glyoxylate</name>
        <dbReference type="ChEBI" id="CHEBI:36655"/>
    </ligand>
</feature>
<keyword evidence="10" id="KW-1185">Reference proteome</keyword>
<dbReference type="Pfam" id="PF01070">
    <property type="entry name" value="FMN_dh"/>
    <property type="match status" value="1"/>
</dbReference>
<feature type="binding site" evidence="7">
    <location>
        <position position="274"/>
    </location>
    <ligand>
        <name>FMN</name>
        <dbReference type="ChEBI" id="CHEBI:58210"/>
    </ligand>
</feature>
<feature type="binding site" evidence="7">
    <location>
        <begin position="78"/>
        <end position="80"/>
    </location>
    <ligand>
        <name>FMN</name>
        <dbReference type="ChEBI" id="CHEBI:58210"/>
    </ligand>
</feature>
<feature type="binding site" evidence="7">
    <location>
        <position position="128"/>
    </location>
    <ligand>
        <name>FMN</name>
        <dbReference type="ChEBI" id="CHEBI:58210"/>
    </ligand>
</feature>
<keyword evidence="3 7" id="KW-0288">FMN</keyword>
<reference evidence="9 10" key="1">
    <citation type="submission" date="2018-07" db="EMBL/GenBank/DDBJ databases">
        <title>Genomic Encyclopedia of Type Strains, Phase III (KMG-III): the genomes of soil and plant-associated and newly described type strains.</title>
        <authorList>
            <person name="Whitman W."/>
        </authorList>
    </citation>
    <scope>NUCLEOTIDE SEQUENCE [LARGE SCALE GENOMIC DNA]</scope>
    <source>
        <strain evidence="9 10">CECT 8525</strain>
    </source>
</reference>
<dbReference type="InterPro" id="IPR008259">
    <property type="entry name" value="FMN_hydac_DH_AS"/>
</dbReference>
<feature type="domain" description="FMN hydroxy acid dehydrogenase" evidence="8">
    <location>
        <begin position="1"/>
        <end position="381"/>
    </location>
</feature>
<dbReference type="GO" id="GO:0004459">
    <property type="term" value="F:L-lactate dehydrogenase (NAD+) activity"/>
    <property type="evidence" value="ECO:0007669"/>
    <property type="project" value="TreeGrafter"/>
</dbReference>
<feature type="binding site" evidence="7">
    <location>
        <position position="25"/>
    </location>
    <ligand>
        <name>glyoxylate</name>
        <dbReference type="ChEBI" id="CHEBI:36655"/>
    </ligand>
</feature>
<feature type="binding site" evidence="7">
    <location>
        <position position="279"/>
    </location>
    <ligand>
        <name>glyoxylate</name>
        <dbReference type="ChEBI" id="CHEBI:36655"/>
    </ligand>
</feature>
<dbReference type="PROSITE" id="PS51349">
    <property type="entry name" value="FMN_HYDROXY_ACID_DH_2"/>
    <property type="match status" value="1"/>
</dbReference>
<proteinExistence type="inferred from homology"/>
<dbReference type="GO" id="GO:0010181">
    <property type="term" value="F:FMN binding"/>
    <property type="evidence" value="ECO:0007669"/>
    <property type="project" value="InterPro"/>
</dbReference>
<evidence type="ECO:0000256" key="7">
    <source>
        <dbReference type="PIRSR" id="PIRSR000138-2"/>
    </source>
</evidence>
<evidence type="ECO:0000256" key="5">
    <source>
        <dbReference type="ARBA" id="ARBA00024042"/>
    </source>
</evidence>
<evidence type="ECO:0000256" key="6">
    <source>
        <dbReference type="PIRSR" id="PIRSR000138-1"/>
    </source>
</evidence>
<evidence type="ECO:0000259" key="8">
    <source>
        <dbReference type="PROSITE" id="PS51349"/>
    </source>
</evidence>
<keyword evidence="4" id="KW-0560">Oxidoreductase</keyword>
<dbReference type="EMBL" id="QPJL01000010">
    <property type="protein sequence ID" value="RCW83441.1"/>
    <property type="molecule type" value="Genomic_DNA"/>
</dbReference>
<evidence type="ECO:0000256" key="4">
    <source>
        <dbReference type="ARBA" id="ARBA00023002"/>
    </source>
</evidence>
<dbReference type="GO" id="GO:0009060">
    <property type="term" value="P:aerobic respiration"/>
    <property type="evidence" value="ECO:0007669"/>
    <property type="project" value="TreeGrafter"/>
</dbReference>
<feature type="binding site" evidence="7">
    <location>
        <begin position="307"/>
        <end position="311"/>
    </location>
    <ligand>
        <name>FMN</name>
        <dbReference type="ChEBI" id="CHEBI:58210"/>
    </ligand>
</feature>
<dbReference type="OrthoDB" id="9770452at2"/>
<feature type="binding site" evidence="7">
    <location>
        <position position="276"/>
    </location>
    <ligand>
        <name>glyoxylate</name>
        <dbReference type="ChEBI" id="CHEBI:36655"/>
    </ligand>
</feature>
<organism evidence="9 10">
    <name type="scientific">Paracoccus lutimaris</name>
    <dbReference type="NCBI Taxonomy" id="1490030"/>
    <lineage>
        <taxon>Bacteria</taxon>
        <taxon>Pseudomonadati</taxon>
        <taxon>Pseudomonadota</taxon>
        <taxon>Alphaproteobacteria</taxon>
        <taxon>Rhodobacterales</taxon>
        <taxon>Paracoccaceae</taxon>
        <taxon>Paracoccus</taxon>
    </lineage>
</organism>
<dbReference type="CDD" id="cd02809">
    <property type="entry name" value="alpha_hydroxyacid_oxid_FMN"/>
    <property type="match status" value="1"/>
</dbReference>
<evidence type="ECO:0000313" key="9">
    <source>
        <dbReference type="EMBL" id="RCW83441.1"/>
    </source>
</evidence>
<dbReference type="Proteomes" id="UP000253345">
    <property type="component" value="Unassembled WGS sequence"/>
</dbReference>
<evidence type="ECO:0000256" key="1">
    <source>
        <dbReference type="ARBA" id="ARBA00001917"/>
    </source>
</evidence>
<dbReference type="PIRSF" id="PIRSF000138">
    <property type="entry name" value="Al-hdrx_acd_dh"/>
    <property type="match status" value="1"/>
</dbReference>
<feature type="binding site" evidence="7">
    <location>
        <position position="156"/>
    </location>
    <ligand>
        <name>FMN</name>
        <dbReference type="ChEBI" id="CHEBI:58210"/>
    </ligand>
</feature>
<dbReference type="SUPFAM" id="SSF51395">
    <property type="entry name" value="FMN-linked oxidoreductases"/>
    <property type="match status" value="1"/>
</dbReference>
<evidence type="ECO:0000256" key="2">
    <source>
        <dbReference type="ARBA" id="ARBA00022630"/>
    </source>
</evidence>
<feature type="active site" description="Proton acceptor" evidence="6">
    <location>
        <position position="276"/>
    </location>
</feature>
<dbReference type="AlphaFoldDB" id="A0A368YTA3"/>
<dbReference type="InterPro" id="IPR037396">
    <property type="entry name" value="FMN_HAD"/>
</dbReference>
<comment type="cofactor">
    <cofactor evidence="1">
        <name>FMN</name>
        <dbReference type="ChEBI" id="CHEBI:58210"/>
    </cofactor>
</comment>
<accession>A0A368YTA3</accession>
<comment type="similarity">
    <text evidence="5">Belongs to the FMN-dependent alpha-hydroxy acid dehydrogenase family.</text>
</comment>
<dbReference type="FunFam" id="3.20.20.70:FF:000029">
    <property type="entry name" value="L-lactate dehydrogenase"/>
    <property type="match status" value="1"/>
</dbReference>
<dbReference type="RefSeq" id="WP_114349445.1">
    <property type="nucleotide sequence ID" value="NZ_QPJL01000010.1"/>
</dbReference>
<protein>
    <submittedName>
        <fullName evidence="9">L-lactate dehydrogenase (Cytochrome)</fullName>
    </submittedName>
</protein>
<dbReference type="PANTHER" id="PTHR10578">
    <property type="entry name" value="S -2-HYDROXY-ACID OXIDASE-RELATED"/>
    <property type="match status" value="1"/>
</dbReference>
<sequence>MPVITCIDDLKKIYRRRTPRMFYDYAESGSYTEGTFRANSDDFQRIKLRQKVAVDMSGRSTESTMIGQKVTMPVALAPVGMTGMQSADGEIKAATAAKKFGVPFTLSTMSICSIEDVAEATGHPFWFQLYVMRDQEFVENIIERAKKANCSALVLTLDLQILGQRHKDLKNGLSAPPKLTLPVMLDLATKWSWGLEMLQTKRRSFGNIVGHAKGVGDTRSLMSWTAEQFDPQLDWDKIARIRDLWGGKLILKGINDPDDARMAADFGADAIVVSNHGGRQLDGAVSSIRMLPEIVQAVGDQVEIHLDSGIRSGQDVLKALAMGAHATMIGRAFIYGLGAMGEAGVTKALEVIHKELDVTMALCGEKDVKHLGRHNLLIPKDFLEPYA</sequence>
<gene>
    <name evidence="9" type="ORF">DFP89_110123</name>
</gene>
<dbReference type="NCBIfam" id="NF008398">
    <property type="entry name" value="PRK11197.1"/>
    <property type="match status" value="1"/>
</dbReference>
<evidence type="ECO:0000256" key="3">
    <source>
        <dbReference type="ARBA" id="ARBA00022643"/>
    </source>
</evidence>